<protein>
    <submittedName>
        <fullName evidence="5">Regulatory protein</fullName>
    </submittedName>
</protein>
<dbReference type="EMBL" id="AF527822">
    <property type="protein sequence ID" value="AAO16093.1"/>
    <property type="molecule type" value="Genomic_DNA"/>
</dbReference>
<evidence type="ECO:0007829" key="16">
    <source>
        <dbReference type="PDB" id="4X4C"/>
    </source>
</evidence>
<dbReference type="PDB" id="3CLC">
    <property type="method" value="X-ray"/>
    <property type="resolution" value="2.80 A"/>
    <property type="chains" value="A/B/C/D=1-79"/>
</dbReference>
<feature type="domain" description="HTH cro/C1-type" evidence="4">
    <location>
        <begin position="13"/>
        <end position="68"/>
    </location>
</feature>
<name>Q8GGH0_9ENTR</name>
<evidence type="ECO:0000256" key="2">
    <source>
        <dbReference type="ARBA" id="ARBA00023125"/>
    </source>
</evidence>
<reference evidence="11 12" key="7">
    <citation type="journal article" date="2014" name="PLoS ONE">
        <title>Structural and mutagenic analysis of the RM controller protein C.Esp1396I.</title>
        <authorList>
            <person name="Martin R.N."/>
            <person name="McGeehan J.E."/>
            <person name="Kneale G."/>
        </authorList>
    </citation>
    <scope>X-RAY CRYSTALLOGRAPHY (1.38 ANGSTROMS)</scope>
</reference>
<evidence type="ECO:0000256" key="3">
    <source>
        <dbReference type="ARBA" id="ARBA00023163"/>
    </source>
</evidence>
<dbReference type="PDB" id="3S8Q">
    <property type="method" value="X-ray"/>
    <property type="resolution" value="2.10 A"/>
    <property type="chains" value="A/B=1-79"/>
</dbReference>
<evidence type="ECO:0007829" key="15">
    <source>
        <dbReference type="PDB" id="4X4B"/>
    </source>
</evidence>
<dbReference type="PDB" id="4IWR">
    <property type="method" value="X-ray"/>
    <property type="resolution" value="2.40 A"/>
    <property type="chains" value="A/B/E/F=1-79"/>
</dbReference>
<reference evidence="13 14" key="6">
    <citation type="journal article" date="2013" name="Acta Crystallogr. F">
        <title>Structural analysis of DNA-protein complexes regulating the restriction-modification system Esp1396I.</title>
        <authorList>
            <person name="Martin R.N."/>
            <person name="McGeehan J.E."/>
            <person name="Ball N.J."/>
            <person name="Streeter S.D."/>
            <person name="Thresh S.J."/>
            <person name="Kneale G.G."/>
        </authorList>
    </citation>
    <scope>X-RAY CRYSTALLOGRAPHY (2.40 ANGSTROMS)</scope>
</reference>
<dbReference type="PDB" id="4X4E">
    <property type="method" value="X-ray"/>
    <property type="resolution" value="2.80 A"/>
    <property type="chains" value="A/B/C/D=1-79"/>
</dbReference>
<dbReference type="REBASE" id="17355">
    <property type="entry name" value="C.Esp1396I"/>
</dbReference>
<dbReference type="PDB" id="4X4C">
    <property type="method" value="X-ray"/>
    <property type="resolution" value="2.80 A"/>
    <property type="chains" value="A/B/C/D=1-79"/>
</dbReference>
<dbReference type="PDB" id="4I6U">
    <property type="method" value="X-ray"/>
    <property type="resolution" value="1.97 A"/>
    <property type="chains" value="A/B/C/D/E/F=1-79"/>
</dbReference>
<dbReference type="GO" id="GO:0003677">
    <property type="term" value="F:DNA binding"/>
    <property type="evidence" value="ECO:0007669"/>
    <property type="project" value="UniProtKB-KW"/>
</dbReference>
<dbReference type="PDB" id="3UFD">
    <property type="method" value="X-ray"/>
    <property type="resolution" value="2.80 A"/>
    <property type="chains" value="A/B/E/F=1-79"/>
</dbReference>
<reference evidence="5" key="1">
    <citation type="journal article" date="2003" name="Nucleic Acids Res.">
        <title>Esp1396I restriction-modification system: structural organization and mode of regulation.</title>
        <authorList>
            <person name="Cesnaviciene E."/>
            <person name="Mitkaite G."/>
            <person name="Stankevicius K."/>
            <person name="Janulaitis A."/>
            <person name="Lubys A."/>
        </authorList>
    </citation>
    <scope>NUCLEOTIDE SEQUENCE</scope>
    <source>
        <strain evidence="5">RFL1396</strain>
        <plasmid evidence="5">pEsp1396</plasmid>
    </source>
</reference>
<dbReference type="PDB" id="4X4H">
    <property type="method" value="X-ray"/>
    <property type="resolution" value="2.80 A"/>
    <property type="chains" value="A/B/C/D=1-79"/>
</dbReference>
<reference evidence="15 16" key="8">
    <citation type="journal article" date="2015" name="J. Synchrotron Radiat.">
        <title>Radiation damage to nucleoprotein complexes in macromolecular crystallography.</title>
        <authorList>
            <person name="Bury C."/>
            <person name="Garman E.F."/>
            <person name="Ginn H.M."/>
            <person name="Ravelli R.B."/>
            <person name="Carmichael I."/>
            <person name="Kneale G."/>
            <person name="McGeehan J.E."/>
        </authorList>
    </citation>
    <scope>X-RAY CRYSTALLOGRAPHY (2.80 ANGSTROMS)</scope>
</reference>
<dbReference type="PDB" id="3G5G">
    <property type="method" value="X-ray"/>
    <property type="resolution" value="2.80 A"/>
    <property type="chains" value="A/B/C/D/E/F/G/H/I/J/K/L/M/N=1-79"/>
</dbReference>
<dbReference type="PDBsum" id="4I6U"/>
<dbReference type="PDB" id="4IVZ">
    <property type="method" value="X-ray"/>
    <property type="resolution" value="3.10 A"/>
    <property type="chains" value="A/B/E/F=1-79"/>
</dbReference>
<dbReference type="Gene3D" id="1.10.260.40">
    <property type="entry name" value="lambda repressor-like DNA-binding domains"/>
    <property type="match status" value="1"/>
</dbReference>
<dbReference type="PDBsum" id="4X4H"/>
<dbReference type="PDBsum" id="4X4D"/>
<dbReference type="GO" id="GO:0005829">
    <property type="term" value="C:cytosol"/>
    <property type="evidence" value="ECO:0007669"/>
    <property type="project" value="TreeGrafter"/>
</dbReference>
<sequence length="79" mass="9225">MESFLLSKVSFVIKKIRLEKGMTQEDLAYKSNLDRTYISGIERNSRNLTIKSLELIMKGLEVSDVVFFEMLIKEILKHD</sequence>
<evidence type="ECO:0007829" key="7">
    <source>
        <dbReference type="PDB" id="3FYA"/>
    </source>
</evidence>
<dbReference type="PDB" id="4X4B">
    <property type="method" value="X-ray"/>
    <property type="resolution" value="2.80 A"/>
    <property type="chains" value="A/B/C/D=1-79"/>
</dbReference>
<dbReference type="Pfam" id="PF01381">
    <property type="entry name" value="HTH_3"/>
    <property type="match status" value="1"/>
</dbReference>
<keyword evidence="1" id="KW-0805">Transcription regulation</keyword>
<dbReference type="InterPro" id="IPR050807">
    <property type="entry name" value="TransReg_Diox_bact_type"/>
</dbReference>
<dbReference type="PDBsum" id="4X4F"/>
<dbReference type="PDB" id="4X4D">
    <property type="method" value="X-ray"/>
    <property type="resolution" value="2.80 A"/>
    <property type="chains" value="A/B/C/D=1-79"/>
</dbReference>
<dbReference type="PDBsum" id="4FN3"/>
<geneLocation type="plasmid" evidence="5">
    <name>pEsp1396</name>
</geneLocation>
<dbReference type="AlphaFoldDB" id="Q8GGH0"/>
<evidence type="ECO:0000256" key="1">
    <source>
        <dbReference type="ARBA" id="ARBA00023015"/>
    </source>
</evidence>
<dbReference type="PDBsum" id="4IWR"/>
<evidence type="ECO:0000259" key="4">
    <source>
        <dbReference type="PROSITE" id="PS50943"/>
    </source>
</evidence>
<dbReference type="PDBsum" id="4F8D"/>
<dbReference type="PDB" id="4IA8">
    <property type="method" value="X-ray"/>
    <property type="resolution" value="1.85 A"/>
    <property type="chains" value="A/B=1-79"/>
</dbReference>
<evidence type="ECO:0007829" key="14">
    <source>
        <dbReference type="PDB" id="4IWR"/>
    </source>
</evidence>
<dbReference type="PDB" id="4F8D">
    <property type="method" value="X-ray"/>
    <property type="resolution" value="1.50 A"/>
    <property type="chains" value="A/B=1-79"/>
</dbReference>
<dbReference type="PDBsum" id="4FBI"/>
<dbReference type="PDB" id="4X4F">
    <property type="method" value="X-ray"/>
    <property type="resolution" value="2.80 A"/>
    <property type="chains" value="A/B/C/D=1-79"/>
</dbReference>
<evidence type="ECO:0007829" key="11">
    <source>
        <dbReference type="PDB" id="4F8D"/>
    </source>
</evidence>
<keyword evidence="6 7" id="KW-0002">3D-structure</keyword>
<gene>
    <name evidence="5" type="primary">esp1396IC</name>
</gene>
<keyword evidence="3" id="KW-0804">Transcription</keyword>
<dbReference type="PDBsum" id="4X4G"/>
<proteinExistence type="evidence at protein level"/>
<evidence type="ECO:0007829" key="6">
    <source>
        <dbReference type="PDB" id="3CLC"/>
    </source>
</evidence>
<reference evidence="10" key="5">
    <citation type="journal article" date="2012" name="Nucleic Acids Res.">
        <title>The structural basis of differential DNA sequence recognition by restriction-modification controller proteins.</title>
        <authorList>
            <person name="Ball N.J."/>
            <person name="McGeehan J.E."/>
            <person name="Streeter S.D."/>
            <person name="Thresh S.J."/>
            <person name="Kneale G.G."/>
        </authorList>
    </citation>
    <scope>X-RAY CRYSTALLOGRAPHY (2.80 ANGSTROMS)</scope>
</reference>
<keyword evidence="5" id="KW-0614">Plasmid</keyword>
<dbReference type="InterPro" id="IPR001387">
    <property type="entry name" value="Cro/C1-type_HTH"/>
</dbReference>
<dbReference type="PDBsum" id="3G5G"/>
<dbReference type="PDB" id="4I6T">
    <property type="method" value="X-ray"/>
    <property type="resolution" value="2.00 A"/>
    <property type="chains" value="A/B=1-79"/>
</dbReference>
<dbReference type="PDBsum" id="3S8Q"/>
<dbReference type="SMART" id="SM00530">
    <property type="entry name" value="HTH_XRE"/>
    <property type="match status" value="1"/>
</dbReference>
<dbReference type="PDB" id="4X4I">
    <property type="method" value="X-ray"/>
    <property type="resolution" value="2.80 A"/>
    <property type="chains" value="A/B/C/D=1-79"/>
</dbReference>
<dbReference type="PDBsum" id="4I8T"/>
<dbReference type="PDBsum" id="4I6R"/>
<dbReference type="PDB" id="4X4G">
    <property type="method" value="X-ray"/>
    <property type="resolution" value="2.80 A"/>
    <property type="chains" value="A/B/C/D=1-79"/>
</dbReference>
<evidence type="ECO:0007829" key="13">
    <source>
        <dbReference type="PDB" id="4I8T"/>
    </source>
</evidence>
<dbReference type="PDBsum" id="4X4B"/>
<evidence type="ECO:0007829" key="8">
    <source>
        <dbReference type="PDB" id="3G5G"/>
    </source>
</evidence>
<accession>Q8GGH0</accession>
<dbReference type="PDB" id="4I6R">
    <property type="method" value="X-ray"/>
    <property type="resolution" value="1.38 A"/>
    <property type="chains" value="A/B=1-79"/>
</dbReference>
<dbReference type="PDB" id="3FYA">
    <property type="method" value="X-ray"/>
    <property type="resolution" value="3.00 A"/>
    <property type="chains" value="A/B=1-79"/>
</dbReference>
<dbReference type="SUPFAM" id="SSF47413">
    <property type="entry name" value="lambda repressor-like DNA-binding domains"/>
    <property type="match status" value="1"/>
</dbReference>
<evidence type="ECO:0000313" key="5">
    <source>
        <dbReference type="EMBL" id="AAO16093.1"/>
    </source>
</evidence>
<organism evidence="5">
    <name type="scientific">Enterobacter sp. RFL1396</name>
    <dbReference type="NCBI Taxonomy" id="211595"/>
    <lineage>
        <taxon>Bacteria</taxon>
        <taxon>Pseudomonadati</taxon>
        <taxon>Pseudomonadota</taxon>
        <taxon>Gammaproteobacteria</taxon>
        <taxon>Enterobacterales</taxon>
        <taxon>Enterobacteriaceae</taxon>
        <taxon>Enterobacter</taxon>
    </lineage>
</organism>
<dbReference type="PDBsum" id="3CLC"/>
<dbReference type="PDBsum" id="4IA8"/>
<dbReference type="PDBsum" id="4I6T"/>
<dbReference type="GO" id="GO:0003700">
    <property type="term" value="F:DNA-binding transcription factor activity"/>
    <property type="evidence" value="ECO:0007669"/>
    <property type="project" value="TreeGrafter"/>
</dbReference>
<evidence type="ECO:0007829" key="12">
    <source>
        <dbReference type="PDB" id="4FBI"/>
    </source>
</evidence>
<evidence type="ECO:0007829" key="9">
    <source>
        <dbReference type="PDB" id="3S8Q"/>
    </source>
</evidence>
<evidence type="ECO:0007829" key="10">
    <source>
        <dbReference type="PDB" id="3UFD"/>
    </source>
</evidence>
<dbReference type="EvolutionaryTrace" id="Q8GGH0"/>
<dbReference type="PDBsum" id="3UFD"/>
<dbReference type="RefSeq" id="WP_011116951.1">
    <property type="nucleotide sequence ID" value="NC_004936.1"/>
</dbReference>
<dbReference type="PDBsum" id="4X4C"/>
<dbReference type="PDB" id="4FBI">
    <property type="method" value="X-ray"/>
    <property type="resolution" value="1.50 A"/>
    <property type="chains" value="A/B/C/D=1-79"/>
</dbReference>
<dbReference type="CDD" id="cd00093">
    <property type="entry name" value="HTH_XRE"/>
    <property type="match status" value="1"/>
</dbReference>
<keyword evidence="2" id="KW-0238">DNA-binding</keyword>
<dbReference type="PANTHER" id="PTHR46797:SF23">
    <property type="entry name" value="HTH-TYPE TRANSCRIPTIONAL REGULATOR SUTR"/>
    <property type="match status" value="1"/>
</dbReference>
<dbReference type="SMR" id="Q8GGH0"/>
<dbReference type="PDB" id="4I8T">
    <property type="method" value="X-ray"/>
    <property type="resolution" value="3.00 A"/>
    <property type="chains" value="A/B=1-79"/>
</dbReference>
<reference evidence="7 8" key="3">
    <citation type="journal article" date="2009" name="Acta Crystallogr. D">
        <title>Structure of the restriction-modification controller protein C.Esp1396I.</title>
        <authorList>
            <person name="Ball N."/>
            <person name="Streeter S.D."/>
            <person name="Kneale G.G."/>
            <person name="McGeehan J.E."/>
        </authorList>
    </citation>
    <scope>X-RAY CRYSTALLOGRAPHY (2.80 ANGSTROMS)</scope>
</reference>
<dbReference type="PROSITE" id="PS50943">
    <property type="entry name" value="HTH_CROC1"/>
    <property type="match status" value="1"/>
</dbReference>
<reference evidence="9" key="4">
    <citation type="journal article" date="2012" name="Nucleic Acids Res.">
        <title>Recognition of dual symmetry by the controller protein C.Esp1396I based on the structure of the transcriptional activation complex.</title>
        <authorList>
            <person name="McGeehan J.E."/>
            <person name="Ball N.J."/>
            <person name="Streeter S.D."/>
            <person name="Thresh S.J."/>
            <person name="Kneale G.G."/>
        </authorList>
    </citation>
    <scope>X-RAY CRYSTALLOGRAPHY (2.10 ANGSTROMS)</scope>
</reference>
<dbReference type="PANTHER" id="PTHR46797">
    <property type="entry name" value="HTH-TYPE TRANSCRIPTIONAL REGULATOR"/>
    <property type="match status" value="1"/>
</dbReference>
<reference evidence="6" key="2">
    <citation type="journal article" date="2008" name="Nucleic Acids Res.">
        <title>Structural analysis of the genetic switch that regulates the expression of restriction-modification genes.</title>
        <authorList>
            <person name="McGeehan J.E."/>
            <person name="Streeter S.D."/>
            <person name="Thresh S.J."/>
            <person name="Ball N."/>
            <person name="Ravelli R.B."/>
            <person name="Kneale G.G."/>
        </authorList>
    </citation>
    <scope>X-RAY CRYSTALLOGRAPHY (2.80 ANGSTROMS)</scope>
</reference>
<dbReference type="PDBsum" id="4X4I"/>
<dbReference type="PDBsum" id="4X4E"/>
<dbReference type="PDB" id="4FN3">
    <property type="method" value="X-ray"/>
    <property type="resolution" value="1.79 A"/>
    <property type="chains" value="A/B=1-79"/>
</dbReference>
<dbReference type="PDBsum" id="4IVZ"/>
<dbReference type="InterPro" id="IPR010982">
    <property type="entry name" value="Lambda_DNA-bd_dom_sf"/>
</dbReference>
<dbReference type="PDBsum" id="3FYA"/>